<gene>
    <name evidence="1" type="ORF">ALMOND_2B001938</name>
</gene>
<accession>A0A5E4EK40</accession>
<dbReference type="Gramene" id="VVA15776">
    <property type="protein sequence ID" value="VVA15776"/>
    <property type="gene ID" value="Prudul26B001938"/>
</dbReference>
<dbReference type="Proteomes" id="UP000327085">
    <property type="component" value="Chromosome 8"/>
</dbReference>
<dbReference type="InParanoid" id="A0A5E4EK40"/>
<evidence type="ECO:0000313" key="1">
    <source>
        <dbReference type="EMBL" id="VVA15776.1"/>
    </source>
</evidence>
<dbReference type="AlphaFoldDB" id="A0A5E4EK40"/>
<sequence>MLGHTKFKPGLCATYPIFYFFEQTHPPTTRHVSTTLQTQPTSTIPLSPRVRITESEQHLDTSTSLSVKGADQLDPAELRLSTCAPVRHVSVSQSHPYGMRAPRFAQLGHVANYCHGDSWREKDGRDSRGDSKISHHASVRMCQAVRAPELSAYALLFTVARRGHVSDSKLSMHLCHMARPKPASVLLGSKKSPFNT</sequence>
<organism evidence="1 2">
    <name type="scientific">Prunus dulcis</name>
    <name type="common">Almond</name>
    <name type="synonym">Amygdalus dulcis</name>
    <dbReference type="NCBI Taxonomy" id="3755"/>
    <lineage>
        <taxon>Eukaryota</taxon>
        <taxon>Viridiplantae</taxon>
        <taxon>Streptophyta</taxon>
        <taxon>Embryophyta</taxon>
        <taxon>Tracheophyta</taxon>
        <taxon>Spermatophyta</taxon>
        <taxon>Magnoliopsida</taxon>
        <taxon>eudicotyledons</taxon>
        <taxon>Gunneridae</taxon>
        <taxon>Pentapetalae</taxon>
        <taxon>rosids</taxon>
        <taxon>fabids</taxon>
        <taxon>Rosales</taxon>
        <taxon>Rosaceae</taxon>
        <taxon>Amygdaloideae</taxon>
        <taxon>Amygdaleae</taxon>
        <taxon>Prunus</taxon>
    </lineage>
</organism>
<name>A0A5E4EK40_PRUDU</name>
<evidence type="ECO:0000313" key="2">
    <source>
        <dbReference type="Proteomes" id="UP000327085"/>
    </source>
</evidence>
<protein>
    <submittedName>
        <fullName evidence="1">Uncharacterized protein</fullName>
    </submittedName>
</protein>
<reference evidence="2" key="1">
    <citation type="journal article" date="2020" name="Plant J.">
        <title>Transposons played a major role in the diversification between the closely related almond and peach genomes: results from the almond genome sequence.</title>
        <authorList>
            <person name="Alioto T."/>
            <person name="Alexiou K.G."/>
            <person name="Bardil A."/>
            <person name="Barteri F."/>
            <person name="Castanera R."/>
            <person name="Cruz F."/>
            <person name="Dhingra A."/>
            <person name="Duval H."/>
            <person name="Fernandez I Marti A."/>
            <person name="Frias L."/>
            <person name="Galan B."/>
            <person name="Garcia J.L."/>
            <person name="Howad W."/>
            <person name="Gomez-Garrido J."/>
            <person name="Gut M."/>
            <person name="Julca I."/>
            <person name="Morata J."/>
            <person name="Puigdomenech P."/>
            <person name="Ribeca P."/>
            <person name="Rubio Cabetas M.J."/>
            <person name="Vlasova A."/>
            <person name="Wirthensohn M."/>
            <person name="Garcia-Mas J."/>
            <person name="Gabaldon T."/>
            <person name="Casacuberta J.M."/>
            <person name="Arus P."/>
        </authorList>
    </citation>
    <scope>NUCLEOTIDE SEQUENCE [LARGE SCALE GENOMIC DNA]</scope>
    <source>
        <strain evidence="2">cv. Texas</strain>
    </source>
</reference>
<proteinExistence type="predicted"/>
<dbReference type="EMBL" id="CABIKO010000016">
    <property type="protein sequence ID" value="VVA15776.1"/>
    <property type="molecule type" value="Genomic_DNA"/>
</dbReference>